<feature type="region of interest" description="Disordered" evidence="1">
    <location>
        <begin position="1"/>
        <end position="21"/>
    </location>
</feature>
<keyword evidence="3" id="KW-1185">Reference proteome</keyword>
<name>A0A2Z6RF53_9GLOM</name>
<protein>
    <submittedName>
        <fullName evidence="2">Uncharacterized protein</fullName>
    </submittedName>
</protein>
<gene>
    <name evidence="2" type="ORF">RclHR1_00280036</name>
</gene>
<dbReference type="AlphaFoldDB" id="A0A2Z6RF53"/>
<comment type="caution">
    <text evidence="2">The sequence shown here is derived from an EMBL/GenBank/DDBJ whole genome shotgun (WGS) entry which is preliminary data.</text>
</comment>
<accession>A0A2Z6RF53</accession>
<sequence length="78" mass="8559">MYGPVIGPDDQSGSSDIGHVTLNNPGAIYKSRLLSVMFNSAMSIRSSRIQPVNLEKAKRKFDDNSGNGQSKVLKEKNY</sequence>
<evidence type="ECO:0000313" key="3">
    <source>
        <dbReference type="Proteomes" id="UP000247702"/>
    </source>
</evidence>
<dbReference type="EMBL" id="BEXD01002001">
    <property type="protein sequence ID" value="GBB96644.1"/>
    <property type="molecule type" value="Genomic_DNA"/>
</dbReference>
<evidence type="ECO:0000256" key="1">
    <source>
        <dbReference type="SAM" id="MobiDB-lite"/>
    </source>
</evidence>
<organism evidence="2 3">
    <name type="scientific">Rhizophagus clarus</name>
    <dbReference type="NCBI Taxonomy" id="94130"/>
    <lineage>
        <taxon>Eukaryota</taxon>
        <taxon>Fungi</taxon>
        <taxon>Fungi incertae sedis</taxon>
        <taxon>Mucoromycota</taxon>
        <taxon>Glomeromycotina</taxon>
        <taxon>Glomeromycetes</taxon>
        <taxon>Glomerales</taxon>
        <taxon>Glomeraceae</taxon>
        <taxon>Rhizophagus</taxon>
    </lineage>
</organism>
<reference evidence="2 3" key="1">
    <citation type="submission" date="2017-11" db="EMBL/GenBank/DDBJ databases">
        <title>The genome of Rhizophagus clarus HR1 reveals common genetic basis of auxotrophy among arbuscular mycorrhizal fungi.</title>
        <authorList>
            <person name="Kobayashi Y."/>
        </authorList>
    </citation>
    <scope>NUCLEOTIDE SEQUENCE [LARGE SCALE GENOMIC DNA]</scope>
    <source>
        <strain evidence="2 3">HR1</strain>
    </source>
</reference>
<proteinExistence type="predicted"/>
<feature type="region of interest" description="Disordered" evidence="1">
    <location>
        <begin position="55"/>
        <end position="78"/>
    </location>
</feature>
<evidence type="ECO:0000313" key="2">
    <source>
        <dbReference type="EMBL" id="GBB96644.1"/>
    </source>
</evidence>
<dbReference type="Proteomes" id="UP000247702">
    <property type="component" value="Unassembled WGS sequence"/>
</dbReference>